<accession>A0A6G4CZH3</accession>
<dbReference type="InterPro" id="IPR021145">
    <property type="entry name" value="Portal_protein_SPP1_Gp6-like"/>
</dbReference>
<evidence type="ECO:0000313" key="1">
    <source>
        <dbReference type="EMBL" id="NFC47364.1"/>
    </source>
</evidence>
<name>A0A6G4CZH3_CLOBO</name>
<reference evidence="1" key="1">
    <citation type="submission" date="2019-02" db="EMBL/GenBank/DDBJ databases">
        <title>Genome sequencing of Clostridium botulinum clinical isolates.</title>
        <authorList>
            <person name="Brunt J."/>
            <person name="Van Vliet A.H.M."/>
            <person name="Stringer S.C."/>
            <person name="Grant K.A."/>
            <person name="Carter A.C."/>
            <person name="Peck M.W."/>
        </authorList>
    </citation>
    <scope>NUCLEOTIDE SEQUENCE</scope>
    <source>
        <strain evidence="1">H065060505</strain>
    </source>
</reference>
<sequence>MNIKETLLQLSDKEKKERKKALKDFLFYLGECEDIEKAKLNNAFLGQSWITLDDLDYVPSQVIDNKIKPLINKQARFMFGKEPDILFKPFDKKDKESCEELRQYIDSILNASKFWSNTMKAFRLATVTKRVMLRLEANPGQPIRLYWHDINDFSYEVDPNDITRINKIVLVRQDTATANKKESEQLWYRYTYYMANKKDNLELSCYLRVETFKGNGLETPIEVKEQDTGLSKMPCWVFCNEQSIVTHYGQSDIKDLKPLQDSYNRRLSDFNDSLRFLMFGQTAIVDATEETVNACNIAPNALMALKSIEDTGENKQAKVQRVESNFTNAEPVKMYLKLLEDSMYEKLGIPRPEQLQSIPSAKSIKYMYTELVARCEEKWHDWEPAIRNMIRLIVEACSKFNCYDNWKEEWNSILFSIVLSKNYPIPEDEEDKKKLALEEVNTNVRSHRSYIKDFSNDEDYEEHFNEVIEDITTINVAEQDQFQAGVNEDLNNTGGDS</sequence>
<gene>
    <name evidence="1" type="ORF">EXN05_08825</name>
</gene>
<comment type="caution">
    <text evidence="1">The sequence shown here is derived from an EMBL/GenBank/DDBJ whole genome shotgun (WGS) entry which is preliminary data.</text>
</comment>
<dbReference type="EMBL" id="SGMF01000015">
    <property type="protein sequence ID" value="NFC47364.1"/>
    <property type="molecule type" value="Genomic_DNA"/>
</dbReference>
<dbReference type="Pfam" id="PF05133">
    <property type="entry name" value="SPP1_portal"/>
    <property type="match status" value="1"/>
</dbReference>
<proteinExistence type="predicted"/>
<organism evidence="1">
    <name type="scientific">Clostridium botulinum</name>
    <dbReference type="NCBI Taxonomy" id="1491"/>
    <lineage>
        <taxon>Bacteria</taxon>
        <taxon>Bacillati</taxon>
        <taxon>Bacillota</taxon>
        <taxon>Clostridia</taxon>
        <taxon>Eubacteriales</taxon>
        <taxon>Clostridiaceae</taxon>
        <taxon>Clostridium</taxon>
    </lineage>
</organism>
<protein>
    <submittedName>
        <fullName evidence="1">Phage portal protein</fullName>
    </submittedName>
</protein>
<dbReference type="AlphaFoldDB" id="A0A6G4CZH3"/>